<comment type="caution">
    <text evidence="1">The sequence shown here is derived from an EMBL/GenBank/DDBJ whole genome shotgun (WGS) entry which is preliminary data.</text>
</comment>
<reference evidence="2" key="1">
    <citation type="submission" date="2017-09" db="EMBL/GenBank/DDBJ databases">
        <title>Depth-based differentiation of microbial function through sediment-hosted aquifers and enrichment of novel symbionts in the deep terrestrial subsurface.</title>
        <authorList>
            <person name="Probst A.J."/>
            <person name="Ladd B."/>
            <person name="Jarett J.K."/>
            <person name="Geller-Mcgrath D.E."/>
            <person name="Sieber C.M.K."/>
            <person name="Emerson J.B."/>
            <person name="Anantharaman K."/>
            <person name="Thomas B.C."/>
            <person name="Malmstrom R."/>
            <person name="Stieglmeier M."/>
            <person name="Klingl A."/>
            <person name="Woyke T."/>
            <person name="Ryan C.M."/>
            <person name="Banfield J.F."/>
        </authorList>
    </citation>
    <scope>NUCLEOTIDE SEQUENCE [LARGE SCALE GENOMIC DNA]</scope>
</reference>
<dbReference type="EMBL" id="PFMR01000280">
    <property type="protein sequence ID" value="PIZ15121.1"/>
    <property type="molecule type" value="Genomic_DNA"/>
</dbReference>
<proteinExistence type="predicted"/>
<evidence type="ECO:0000313" key="1">
    <source>
        <dbReference type="EMBL" id="PIZ15121.1"/>
    </source>
</evidence>
<dbReference type="AlphaFoldDB" id="A0A2M7S6F3"/>
<protein>
    <submittedName>
        <fullName evidence="1">Uncharacterized protein</fullName>
    </submittedName>
</protein>
<gene>
    <name evidence="1" type="ORF">COY52_10330</name>
</gene>
<dbReference type="Proteomes" id="UP000229307">
    <property type="component" value="Unassembled WGS sequence"/>
</dbReference>
<organism evidence="1 2">
    <name type="scientific">Candidatus Desantisbacteria bacterium CG_4_10_14_0_8_um_filter_48_22</name>
    <dbReference type="NCBI Taxonomy" id="1974543"/>
    <lineage>
        <taxon>Bacteria</taxon>
        <taxon>Candidatus Desantisiibacteriota</taxon>
    </lineage>
</organism>
<name>A0A2M7S6F3_9BACT</name>
<sequence>MSVIIIENEEFIFHEVKFKDSVRFAIAGPVRGEGKCAWHAVSPAGMNEEEAKEFLKKVAEKHLKGDD</sequence>
<accession>A0A2M7S6F3</accession>
<evidence type="ECO:0000313" key="2">
    <source>
        <dbReference type="Proteomes" id="UP000229307"/>
    </source>
</evidence>